<protein>
    <submittedName>
        <fullName evidence="1">Uncharacterized protein</fullName>
    </submittedName>
</protein>
<reference evidence="1" key="2">
    <citation type="journal article" date="2015" name="Fish Shellfish Immunol.">
        <title>Early steps in the European eel (Anguilla anguilla)-Vibrio vulnificus interaction in the gills: Role of the RtxA13 toxin.</title>
        <authorList>
            <person name="Callol A."/>
            <person name="Pajuelo D."/>
            <person name="Ebbesson L."/>
            <person name="Teles M."/>
            <person name="MacKenzie S."/>
            <person name="Amaro C."/>
        </authorList>
    </citation>
    <scope>NUCLEOTIDE SEQUENCE</scope>
</reference>
<proteinExistence type="predicted"/>
<name>A0A0E9Q9F9_ANGAN</name>
<dbReference type="AlphaFoldDB" id="A0A0E9Q9F9"/>
<organism evidence="1">
    <name type="scientific">Anguilla anguilla</name>
    <name type="common">European freshwater eel</name>
    <name type="synonym">Muraena anguilla</name>
    <dbReference type="NCBI Taxonomy" id="7936"/>
    <lineage>
        <taxon>Eukaryota</taxon>
        <taxon>Metazoa</taxon>
        <taxon>Chordata</taxon>
        <taxon>Craniata</taxon>
        <taxon>Vertebrata</taxon>
        <taxon>Euteleostomi</taxon>
        <taxon>Actinopterygii</taxon>
        <taxon>Neopterygii</taxon>
        <taxon>Teleostei</taxon>
        <taxon>Anguilliformes</taxon>
        <taxon>Anguillidae</taxon>
        <taxon>Anguilla</taxon>
    </lineage>
</organism>
<evidence type="ECO:0000313" key="1">
    <source>
        <dbReference type="EMBL" id="JAH13369.1"/>
    </source>
</evidence>
<reference evidence="1" key="1">
    <citation type="submission" date="2014-11" db="EMBL/GenBank/DDBJ databases">
        <authorList>
            <person name="Amaro Gonzalez C."/>
        </authorList>
    </citation>
    <scope>NUCLEOTIDE SEQUENCE</scope>
</reference>
<dbReference type="EMBL" id="GBXM01095208">
    <property type="protein sequence ID" value="JAH13369.1"/>
    <property type="molecule type" value="Transcribed_RNA"/>
</dbReference>
<accession>A0A0E9Q9F9</accession>
<sequence>MNLQEEASCTVLLKIPALCFHVNYSWEKLYCLGTKYTATVKL</sequence>